<reference evidence="2" key="1">
    <citation type="journal article" date="2020" name="Stud. Mycol.">
        <title>101 Dothideomycetes genomes: a test case for predicting lifestyles and emergence of pathogens.</title>
        <authorList>
            <person name="Haridas S."/>
            <person name="Albert R."/>
            <person name="Binder M."/>
            <person name="Bloem J."/>
            <person name="Labutti K."/>
            <person name="Salamov A."/>
            <person name="Andreopoulos B."/>
            <person name="Baker S."/>
            <person name="Barry K."/>
            <person name="Bills G."/>
            <person name="Bluhm B."/>
            <person name="Cannon C."/>
            <person name="Castanera R."/>
            <person name="Culley D."/>
            <person name="Daum C."/>
            <person name="Ezra D."/>
            <person name="Gonzalez J."/>
            <person name="Henrissat B."/>
            <person name="Kuo A."/>
            <person name="Liang C."/>
            <person name="Lipzen A."/>
            <person name="Lutzoni F."/>
            <person name="Magnuson J."/>
            <person name="Mondo S."/>
            <person name="Nolan M."/>
            <person name="Ohm R."/>
            <person name="Pangilinan J."/>
            <person name="Park H.-J."/>
            <person name="Ramirez L."/>
            <person name="Alfaro M."/>
            <person name="Sun H."/>
            <person name="Tritt A."/>
            <person name="Yoshinaga Y."/>
            <person name="Zwiers L.-H."/>
            <person name="Turgeon B."/>
            <person name="Goodwin S."/>
            <person name="Spatafora J."/>
            <person name="Crous P."/>
            <person name="Grigoriev I."/>
        </authorList>
    </citation>
    <scope>NUCLEOTIDE SEQUENCE</scope>
    <source>
        <strain evidence="2">CBS 161.51</strain>
    </source>
</reference>
<organism evidence="2 3">
    <name type="scientific">Clathrospora elynae</name>
    <dbReference type="NCBI Taxonomy" id="706981"/>
    <lineage>
        <taxon>Eukaryota</taxon>
        <taxon>Fungi</taxon>
        <taxon>Dikarya</taxon>
        <taxon>Ascomycota</taxon>
        <taxon>Pezizomycotina</taxon>
        <taxon>Dothideomycetes</taxon>
        <taxon>Pleosporomycetidae</taxon>
        <taxon>Pleosporales</taxon>
        <taxon>Diademaceae</taxon>
        <taxon>Clathrospora</taxon>
    </lineage>
</organism>
<dbReference type="AlphaFoldDB" id="A0A6A5SLN8"/>
<dbReference type="Proteomes" id="UP000800038">
    <property type="component" value="Unassembled WGS sequence"/>
</dbReference>
<name>A0A6A5SLN8_9PLEO</name>
<evidence type="ECO:0000313" key="3">
    <source>
        <dbReference type="Proteomes" id="UP000800038"/>
    </source>
</evidence>
<feature type="region of interest" description="Disordered" evidence="1">
    <location>
        <begin position="31"/>
        <end position="52"/>
    </location>
</feature>
<proteinExistence type="predicted"/>
<dbReference type="EMBL" id="ML976046">
    <property type="protein sequence ID" value="KAF1941541.1"/>
    <property type="molecule type" value="Genomic_DNA"/>
</dbReference>
<dbReference type="OrthoDB" id="1896086at2759"/>
<gene>
    <name evidence="2" type="ORF">EJ02DRAFT_201296</name>
</gene>
<keyword evidence="3" id="KW-1185">Reference proteome</keyword>
<evidence type="ECO:0000256" key="1">
    <source>
        <dbReference type="SAM" id="MobiDB-lite"/>
    </source>
</evidence>
<feature type="region of interest" description="Disordered" evidence="1">
    <location>
        <begin position="123"/>
        <end position="142"/>
    </location>
</feature>
<feature type="compositionally biased region" description="Polar residues" evidence="1">
    <location>
        <begin position="37"/>
        <end position="52"/>
    </location>
</feature>
<evidence type="ECO:0000313" key="2">
    <source>
        <dbReference type="EMBL" id="KAF1941541.1"/>
    </source>
</evidence>
<accession>A0A6A5SLN8</accession>
<protein>
    <submittedName>
        <fullName evidence="2">Uncharacterized protein</fullName>
    </submittedName>
</protein>
<sequence length="171" mass="19890">MVRLWNLVVLQSTRQPSKHATMGYRRGLSVTWPGRPTDSTNPRSMRHGNGSTSFSKMREFSSFTWESAEEVPRGELQMLWDEGKFDEEIDNYQKVGGWSELVLEDAGYDHNYSQILETKAFENQNDPHNIRTDHPPRGHGTKVGSRVLGQWVQRNLLRWFHFRQSRALLST</sequence>